<evidence type="ECO:0000259" key="8">
    <source>
        <dbReference type="PROSITE" id="PS50048"/>
    </source>
</evidence>
<dbReference type="EMBL" id="JAZHXJ010000517">
    <property type="protein sequence ID" value="KAL1858791.1"/>
    <property type="molecule type" value="Genomic_DNA"/>
</dbReference>
<reference evidence="9 10" key="1">
    <citation type="journal article" date="2024" name="Commun. Biol.">
        <title>Comparative genomic analysis of thermophilic fungi reveals convergent evolutionary adaptations and gene losses.</title>
        <authorList>
            <person name="Steindorff A.S."/>
            <person name="Aguilar-Pontes M.V."/>
            <person name="Robinson A.J."/>
            <person name="Andreopoulos B."/>
            <person name="LaButti K."/>
            <person name="Kuo A."/>
            <person name="Mondo S."/>
            <person name="Riley R."/>
            <person name="Otillar R."/>
            <person name="Haridas S."/>
            <person name="Lipzen A."/>
            <person name="Grimwood J."/>
            <person name="Schmutz J."/>
            <person name="Clum A."/>
            <person name="Reid I.D."/>
            <person name="Moisan M.C."/>
            <person name="Butler G."/>
            <person name="Nguyen T.T.M."/>
            <person name="Dewar K."/>
            <person name="Conant G."/>
            <person name="Drula E."/>
            <person name="Henrissat B."/>
            <person name="Hansel C."/>
            <person name="Singer S."/>
            <person name="Hutchinson M.I."/>
            <person name="de Vries R.P."/>
            <person name="Natvig D.O."/>
            <person name="Powell A.J."/>
            <person name="Tsang A."/>
            <person name="Grigoriev I.V."/>
        </authorList>
    </citation>
    <scope>NUCLEOTIDE SEQUENCE [LARGE SCALE GENOMIC DNA]</scope>
    <source>
        <strain evidence="9 10">ATCC 24622</strain>
    </source>
</reference>
<feature type="compositionally biased region" description="Low complexity" evidence="7">
    <location>
        <begin position="118"/>
        <end position="135"/>
    </location>
</feature>
<feature type="region of interest" description="Disordered" evidence="7">
    <location>
        <begin position="1"/>
        <end position="24"/>
    </location>
</feature>
<dbReference type="InterPro" id="IPR001138">
    <property type="entry name" value="Zn2Cys6_DnaBD"/>
</dbReference>
<evidence type="ECO:0000256" key="1">
    <source>
        <dbReference type="ARBA" id="ARBA00022723"/>
    </source>
</evidence>
<dbReference type="CDD" id="cd12148">
    <property type="entry name" value="fungal_TF_MHR"/>
    <property type="match status" value="1"/>
</dbReference>
<dbReference type="SMART" id="SM00066">
    <property type="entry name" value="GAL4"/>
    <property type="match status" value="1"/>
</dbReference>
<dbReference type="PANTHER" id="PTHR47171">
    <property type="entry name" value="FARA-RELATED"/>
    <property type="match status" value="1"/>
</dbReference>
<dbReference type="PANTHER" id="PTHR47171:SF4">
    <property type="entry name" value="ACETAMIDASE REGULATORY PROTEIN"/>
    <property type="match status" value="1"/>
</dbReference>
<dbReference type="Gene3D" id="4.10.240.10">
    <property type="entry name" value="Zn(2)-C6 fungal-type DNA-binding domain"/>
    <property type="match status" value="1"/>
</dbReference>
<gene>
    <name evidence="9" type="ORF">VTK73DRAFT_7807</name>
</gene>
<evidence type="ECO:0000313" key="9">
    <source>
        <dbReference type="EMBL" id="KAL1858791.1"/>
    </source>
</evidence>
<dbReference type="Pfam" id="PF00172">
    <property type="entry name" value="Zn_clus"/>
    <property type="match status" value="1"/>
</dbReference>
<feature type="compositionally biased region" description="Basic residues" evidence="7">
    <location>
        <begin position="61"/>
        <end position="76"/>
    </location>
</feature>
<comment type="caution">
    <text evidence="9">The sequence shown here is derived from an EMBL/GenBank/DDBJ whole genome shotgun (WGS) entry which is preliminary data.</text>
</comment>
<keyword evidence="5" id="KW-0804">Transcription</keyword>
<feature type="compositionally biased region" description="Low complexity" evidence="7">
    <location>
        <begin position="1"/>
        <end position="19"/>
    </location>
</feature>
<feature type="domain" description="Zn(2)-C6 fungal-type" evidence="8">
    <location>
        <begin position="23"/>
        <end position="57"/>
    </location>
</feature>
<accession>A0ABR3WCK4</accession>
<proteinExistence type="predicted"/>
<keyword evidence="10" id="KW-1185">Reference proteome</keyword>
<evidence type="ECO:0000313" key="10">
    <source>
        <dbReference type="Proteomes" id="UP001586593"/>
    </source>
</evidence>
<organism evidence="9 10">
    <name type="scientific">Phialemonium thermophilum</name>
    <dbReference type="NCBI Taxonomy" id="223376"/>
    <lineage>
        <taxon>Eukaryota</taxon>
        <taxon>Fungi</taxon>
        <taxon>Dikarya</taxon>
        <taxon>Ascomycota</taxon>
        <taxon>Pezizomycotina</taxon>
        <taxon>Sordariomycetes</taxon>
        <taxon>Sordariomycetidae</taxon>
        <taxon>Cephalothecales</taxon>
        <taxon>Cephalothecaceae</taxon>
        <taxon>Phialemonium</taxon>
    </lineage>
</organism>
<dbReference type="SUPFAM" id="SSF57701">
    <property type="entry name" value="Zn2/Cys6 DNA-binding domain"/>
    <property type="match status" value="1"/>
</dbReference>
<keyword evidence="1" id="KW-0479">Metal-binding</keyword>
<evidence type="ECO:0000256" key="4">
    <source>
        <dbReference type="ARBA" id="ARBA00023125"/>
    </source>
</evidence>
<feature type="compositionally biased region" description="Low complexity" evidence="7">
    <location>
        <begin position="682"/>
        <end position="695"/>
    </location>
</feature>
<dbReference type="InterPro" id="IPR052073">
    <property type="entry name" value="Amide_Lactam_Regulators"/>
</dbReference>
<dbReference type="PROSITE" id="PS50048">
    <property type="entry name" value="ZN2_CY6_FUNGAL_2"/>
    <property type="match status" value="1"/>
</dbReference>
<dbReference type="InterPro" id="IPR036864">
    <property type="entry name" value="Zn2-C6_fun-type_DNA-bd_sf"/>
</dbReference>
<dbReference type="PROSITE" id="PS00463">
    <property type="entry name" value="ZN2_CY6_FUNGAL_1"/>
    <property type="match status" value="1"/>
</dbReference>
<feature type="region of interest" description="Disordered" evidence="7">
    <location>
        <begin position="670"/>
        <end position="695"/>
    </location>
</feature>
<dbReference type="Proteomes" id="UP001586593">
    <property type="component" value="Unassembled WGS sequence"/>
</dbReference>
<evidence type="ECO:0000256" key="7">
    <source>
        <dbReference type="SAM" id="MobiDB-lite"/>
    </source>
</evidence>
<evidence type="ECO:0000256" key="6">
    <source>
        <dbReference type="ARBA" id="ARBA00023242"/>
    </source>
</evidence>
<evidence type="ECO:0000256" key="3">
    <source>
        <dbReference type="ARBA" id="ARBA00023015"/>
    </source>
</evidence>
<name>A0ABR3WCK4_9PEZI</name>
<evidence type="ECO:0000256" key="5">
    <source>
        <dbReference type="ARBA" id="ARBA00023163"/>
    </source>
</evidence>
<keyword evidence="4" id="KW-0238">DNA-binding</keyword>
<keyword evidence="3" id="KW-0805">Transcription regulation</keyword>
<evidence type="ECO:0000256" key="2">
    <source>
        <dbReference type="ARBA" id="ARBA00022833"/>
    </source>
</evidence>
<keyword evidence="6" id="KW-0539">Nucleus</keyword>
<sequence length="749" mass="81897">MDSAAAKPAAARASSNSSSNRTTCATCHRRKVKCDAHDAGFPCSRCRKGGQPDQCRLHLKGKRVSRARRTTTHHAAHPIVVAPAANAGGDSQTPIGLSSVVGGDDSSLPRGSSPPHEAAATPTDATRAADTTGSRTPPPQPDVDLMHLHIDDALRHGEYKRYLVEFIDQPLSTQRPIDRNARIMYTGSGLSNVSYLLRWRRRFGGGDDGGMSGVSHYATNRIPRRHTCHEPDRLPVEAFHLPSRPVVDELLDAYFQHVNTAFPVVDADLFLRQYRARDPDDPPSLLLLQSLLVAGAHVHYDDPARRHAHKSAFFRRAKMLFDARFERNRDVVVQAALLLAWHSDGPEDVAANAWFWIGVAARTALGLGMHRDAEASTLVPHNKRMWRRVWWLLFQSDVLLSLQYGRPQALRLADANVQKLKLSDFRDCGPSVRADYVMWCTELCLILSDVLRHQFDGAPSPAEPAAAQVRRQLDKRLADWSARLPRSLHLVPGSPTGCVCTAVLHMHYNTAVILLHRAQPQPQPRRLSGCIQPGQGGGSDTPGGGGLEDAGLCATAAMTIQQIFQLLHERDQLRFLWCATVNCLFTALIQLSIDVRITNPILAVASLQRYEAALAALRSLADYWPNAQAIVQFFEESVRPGGRPRPPEIDSQAEPLGPAVVSPLSPVAPATCSRGPQDDCPRAAASPSSVSSSRSPVALGDWALPLTVIGEGLGPSSMDPSTVSGSWSSHWQQFCWNHPGSTDDILFSF</sequence>
<protein>
    <recommendedName>
        <fullName evidence="8">Zn(2)-C6 fungal-type domain-containing protein</fullName>
    </recommendedName>
</protein>
<dbReference type="Pfam" id="PF04082">
    <property type="entry name" value="Fungal_trans"/>
    <property type="match status" value="1"/>
</dbReference>
<feature type="compositionally biased region" description="Low complexity" evidence="7">
    <location>
        <begin position="96"/>
        <end position="108"/>
    </location>
</feature>
<keyword evidence="2" id="KW-0862">Zinc</keyword>
<dbReference type="CDD" id="cd00067">
    <property type="entry name" value="GAL4"/>
    <property type="match status" value="1"/>
</dbReference>
<dbReference type="InterPro" id="IPR007219">
    <property type="entry name" value="XnlR_reg_dom"/>
</dbReference>
<dbReference type="SMART" id="SM00906">
    <property type="entry name" value="Fungal_trans"/>
    <property type="match status" value="1"/>
</dbReference>
<feature type="region of interest" description="Disordered" evidence="7">
    <location>
        <begin position="61"/>
        <end position="143"/>
    </location>
</feature>
<feature type="compositionally biased region" description="Low complexity" evidence="7">
    <location>
        <begin position="77"/>
        <end position="87"/>
    </location>
</feature>